<name>A0A2P6TPH9_CHLSO</name>
<gene>
    <name evidence="2" type="ORF">C2E21_5290</name>
</gene>
<dbReference type="GO" id="GO:0016279">
    <property type="term" value="F:protein-lysine N-methyltransferase activity"/>
    <property type="evidence" value="ECO:0007669"/>
    <property type="project" value="TreeGrafter"/>
</dbReference>
<evidence type="ECO:0000256" key="1">
    <source>
        <dbReference type="SAM" id="MobiDB-lite"/>
    </source>
</evidence>
<dbReference type="PANTHER" id="PTHR13271">
    <property type="entry name" value="UNCHARACTERIZED PUTATIVE METHYLTRANSFERASE"/>
    <property type="match status" value="1"/>
</dbReference>
<dbReference type="CDD" id="cd10527">
    <property type="entry name" value="SET_LSMT"/>
    <property type="match status" value="1"/>
</dbReference>
<proteinExistence type="predicted"/>
<dbReference type="InterPro" id="IPR046341">
    <property type="entry name" value="SET_dom_sf"/>
</dbReference>
<organism evidence="2 3">
    <name type="scientific">Chlorella sorokiniana</name>
    <name type="common">Freshwater green alga</name>
    <dbReference type="NCBI Taxonomy" id="3076"/>
    <lineage>
        <taxon>Eukaryota</taxon>
        <taxon>Viridiplantae</taxon>
        <taxon>Chlorophyta</taxon>
        <taxon>core chlorophytes</taxon>
        <taxon>Trebouxiophyceae</taxon>
        <taxon>Chlorellales</taxon>
        <taxon>Chlorellaceae</taxon>
        <taxon>Chlorella clade</taxon>
        <taxon>Chlorella</taxon>
    </lineage>
</organism>
<dbReference type="AlphaFoldDB" id="A0A2P6TPH9"/>
<dbReference type="InterPro" id="IPR050600">
    <property type="entry name" value="SETD3_SETD6_MTase"/>
</dbReference>
<dbReference type="STRING" id="3076.A0A2P6TPH9"/>
<evidence type="ECO:0000313" key="3">
    <source>
        <dbReference type="Proteomes" id="UP000239899"/>
    </source>
</evidence>
<keyword evidence="3" id="KW-1185">Reference proteome</keyword>
<dbReference type="EMBL" id="LHPG02000009">
    <property type="protein sequence ID" value="PRW55940.1"/>
    <property type="molecule type" value="Genomic_DNA"/>
</dbReference>
<feature type="compositionally biased region" description="Low complexity" evidence="1">
    <location>
        <begin position="304"/>
        <end position="323"/>
    </location>
</feature>
<dbReference type="PANTHER" id="PTHR13271:SF154">
    <property type="entry name" value="GRIP DOMAIN-CONTAINING PROTEIN"/>
    <property type="match status" value="1"/>
</dbReference>
<dbReference type="OrthoDB" id="5945798at2759"/>
<sequence length="466" mass="47239">MSATEPSAAAAAAAPPAATAASAAFHELAAAALDTCAVQLQPCAVGHGLYLTAPAAAGDVVLSVPVDRCLVVDYSGAGLRLPQGQWPRLLKAVQKDDSLPWDILQALALLDALAGGADPFWERYAAEVLPAPLALTLPLCFPAELLPELQHGAIIAAAQAQQQRLAALFPGLSGAMCEGGPSWLQWSFACVRSRAFELRKDCFGFVPFLDGANHAPDPSCDFRLSADGHAVELVALHPLQAGDEATISYTGPAGMTNQRLMAQYGFVFTGGNPADRLQFAALAGPGSGVAGGSISGSESDEFRLSGGSSQSSLSSLSSSSSPSSGLLLSLDRMQAALGDGERMAAALSGKDPYSYAALKSLPFAAEEGAAAEVGQQVALAEHLAAELAAEAASWPTSMEQDSDLVAQQRAAAAAAAAASSSSGGSGGSAAPDARLAAALAYRLQRKALVTAGQLLLRSFVAGGPQA</sequence>
<feature type="region of interest" description="Disordered" evidence="1">
    <location>
        <begin position="290"/>
        <end position="323"/>
    </location>
</feature>
<protein>
    <submittedName>
        <fullName evidence="2">Set domain</fullName>
    </submittedName>
</protein>
<accession>A0A2P6TPH9</accession>
<dbReference type="SUPFAM" id="SSF82199">
    <property type="entry name" value="SET domain"/>
    <property type="match status" value="1"/>
</dbReference>
<comment type="caution">
    <text evidence="2">The sequence shown here is derived from an EMBL/GenBank/DDBJ whole genome shotgun (WGS) entry which is preliminary data.</text>
</comment>
<dbReference type="Proteomes" id="UP000239899">
    <property type="component" value="Unassembled WGS sequence"/>
</dbReference>
<evidence type="ECO:0000313" key="2">
    <source>
        <dbReference type="EMBL" id="PRW55940.1"/>
    </source>
</evidence>
<dbReference type="Gene3D" id="3.90.1410.10">
    <property type="entry name" value="set domain protein methyltransferase, domain 1"/>
    <property type="match status" value="1"/>
</dbReference>
<reference evidence="2 3" key="1">
    <citation type="journal article" date="2018" name="Plant J.">
        <title>Genome sequences of Chlorella sorokiniana UTEX 1602 and Micractinium conductrix SAG 241.80: implications to maltose excretion by a green alga.</title>
        <authorList>
            <person name="Arriola M.B."/>
            <person name="Velmurugan N."/>
            <person name="Zhang Y."/>
            <person name="Plunkett M.H."/>
            <person name="Hondzo H."/>
            <person name="Barney B.M."/>
        </authorList>
    </citation>
    <scope>NUCLEOTIDE SEQUENCE [LARGE SCALE GENOMIC DNA]</scope>
    <source>
        <strain evidence="3">UTEX 1602</strain>
    </source>
</reference>